<evidence type="ECO:0000256" key="1">
    <source>
        <dbReference type="SAM" id="MobiDB-lite"/>
    </source>
</evidence>
<dbReference type="Pfam" id="PF07883">
    <property type="entry name" value="Cupin_2"/>
    <property type="match status" value="1"/>
</dbReference>
<dbReference type="SUPFAM" id="SSF51182">
    <property type="entry name" value="RmlC-like cupins"/>
    <property type="match status" value="1"/>
</dbReference>
<dbReference type="Proteomes" id="UP000176923">
    <property type="component" value="Unassembled WGS sequence"/>
</dbReference>
<dbReference type="EMBL" id="MFJL01000028">
    <property type="protein sequence ID" value="OGG14079.1"/>
    <property type="molecule type" value="Genomic_DNA"/>
</dbReference>
<dbReference type="PANTHER" id="PTHR43346:SF1">
    <property type="entry name" value="QUERCETIN 2,3-DIOXYGENASE-RELATED"/>
    <property type="match status" value="1"/>
</dbReference>
<dbReference type="InterPro" id="IPR013096">
    <property type="entry name" value="Cupin_2"/>
</dbReference>
<reference evidence="3 4" key="1">
    <citation type="journal article" date="2016" name="Nat. Commun.">
        <title>Thousands of microbial genomes shed light on interconnected biogeochemical processes in an aquifer system.</title>
        <authorList>
            <person name="Anantharaman K."/>
            <person name="Brown C.T."/>
            <person name="Hug L.A."/>
            <person name="Sharon I."/>
            <person name="Castelle C.J."/>
            <person name="Probst A.J."/>
            <person name="Thomas B.C."/>
            <person name="Singh A."/>
            <person name="Wilkins M.J."/>
            <person name="Karaoz U."/>
            <person name="Brodie E.L."/>
            <person name="Williams K.H."/>
            <person name="Hubbard S.S."/>
            <person name="Banfield J.F."/>
        </authorList>
    </citation>
    <scope>NUCLEOTIDE SEQUENCE [LARGE SCALE GENOMIC DNA]</scope>
</reference>
<accession>A0A1F5ZNM0</accession>
<dbReference type="InterPro" id="IPR052538">
    <property type="entry name" value="Flavonoid_dioxygenase-like"/>
</dbReference>
<evidence type="ECO:0000259" key="2">
    <source>
        <dbReference type="Pfam" id="PF07883"/>
    </source>
</evidence>
<comment type="caution">
    <text evidence="3">The sequence shown here is derived from an EMBL/GenBank/DDBJ whole genome shotgun (WGS) entry which is preliminary data.</text>
</comment>
<evidence type="ECO:0000313" key="3">
    <source>
        <dbReference type="EMBL" id="OGG14079.1"/>
    </source>
</evidence>
<dbReference type="InterPro" id="IPR011051">
    <property type="entry name" value="RmlC_Cupin_sf"/>
</dbReference>
<gene>
    <name evidence="3" type="ORF">A3D77_02560</name>
</gene>
<proteinExistence type="predicted"/>
<evidence type="ECO:0000313" key="4">
    <source>
        <dbReference type="Proteomes" id="UP000176923"/>
    </source>
</evidence>
<dbReference type="Gene3D" id="2.60.120.10">
    <property type="entry name" value="Jelly Rolls"/>
    <property type="match status" value="1"/>
</dbReference>
<organism evidence="3 4">
    <name type="scientific">Candidatus Gottesmanbacteria bacterium RIFCSPHIGHO2_02_FULL_39_11</name>
    <dbReference type="NCBI Taxonomy" id="1798382"/>
    <lineage>
        <taxon>Bacteria</taxon>
        <taxon>Candidatus Gottesmaniibacteriota</taxon>
    </lineage>
</organism>
<sequence>MTGYIGNIEKLTLANTYFRQVLFTGQHAQLVIMCLEPNEEIGEEVHEIVDQFLRIEEGNGKVLINGEKHSVKDGDAIIVPAGTRHNVINTSNNKQLKLYTVYSPPHHKDGMIHRTKSEAEADETDHI</sequence>
<dbReference type="PANTHER" id="PTHR43346">
    <property type="entry name" value="LIGAND BINDING DOMAIN PROTEIN, PUTATIVE (AFU_ORTHOLOGUE AFUA_6G14370)-RELATED"/>
    <property type="match status" value="1"/>
</dbReference>
<dbReference type="CDD" id="cd02223">
    <property type="entry name" value="cupin_Bh2720-like"/>
    <property type="match status" value="1"/>
</dbReference>
<feature type="region of interest" description="Disordered" evidence="1">
    <location>
        <begin position="107"/>
        <end position="127"/>
    </location>
</feature>
<feature type="domain" description="Cupin type-2" evidence="2">
    <location>
        <begin position="32"/>
        <end position="102"/>
    </location>
</feature>
<dbReference type="InterPro" id="IPR014710">
    <property type="entry name" value="RmlC-like_jellyroll"/>
</dbReference>
<protein>
    <submittedName>
        <fullName evidence="3">Cupin</fullName>
    </submittedName>
</protein>
<name>A0A1F5ZNM0_9BACT</name>
<dbReference type="STRING" id="1798382.A3D77_02560"/>
<dbReference type="AlphaFoldDB" id="A0A1F5ZNM0"/>